<keyword evidence="8 9" id="KW-0472">Membrane</keyword>
<dbReference type="Gene3D" id="1.10.3720.10">
    <property type="entry name" value="MetI-like"/>
    <property type="match status" value="1"/>
</dbReference>
<dbReference type="SUPFAM" id="SSF161098">
    <property type="entry name" value="MetI-like"/>
    <property type="match status" value="1"/>
</dbReference>
<reference evidence="11 12" key="1">
    <citation type="submission" date="2018-05" db="EMBL/GenBank/DDBJ databases">
        <title>Genomic Encyclopedia of Type Strains, Phase IV (KMG-IV): sequencing the most valuable type-strain genomes for metagenomic binning, comparative biology and taxonomic classification.</title>
        <authorList>
            <person name="Goeker M."/>
        </authorList>
    </citation>
    <scope>NUCLEOTIDE SEQUENCE [LARGE SCALE GENOMIC DNA]</scope>
    <source>
        <strain evidence="11 12">DSM 6986</strain>
    </source>
</reference>
<dbReference type="GO" id="GO:0022857">
    <property type="term" value="F:transmembrane transporter activity"/>
    <property type="evidence" value="ECO:0007669"/>
    <property type="project" value="InterPro"/>
</dbReference>
<dbReference type="InterPro" id="IPR000515">
    <property type="entry name" value="MetI-like"/>
</dbReference>
<dbReference type="PANTHER" id="PTHR30614">
    <property type="entry name" value="MEMBRANE COMPONENT OF AMINO ACID ABC TRANSPORTER"/>
    <property type="match status" value="1"/>
</dbReference>
<evidence type="ECO:0000256" key="6">
    <source>
        <dbReference type="ARBA" id="ARBA00022970"/>
    </source>
</evidence>
<dbReference type="AlphaFoldDB" id="A0A316BJ86"/>
<dbReference type="CDD" id="cd06261">
    <property type="entry name" value="TM_PBP2"/>
    <property type="match status" value="1"/>
</dbReference>
<evidence type="ECO:0000256" key="5">
    <source>
        <dbReference type="ARBA" id="ARBA00022692"/>
    </source>
</evidence>
<evidence type="ECO:0000256" key="8">
    <source>
        <dbReference type="ARBA" id="ARBA00023136"/>
    </source>
</evidence>
<dbReference type="Proteomes" id="UP000245396">
    <property type="component" value="Unassembled WGS sequence"/>
</dbReference>
<feature type="transmembrane region" description="Helical" evidence="9">
    <location>
        <begin position="75"/>
        <end position="96"/>
    </location>
</feature>
<comment type="similarity">
    <text evidence="2">Belongs to the binding-protein-dependent transport system permease family. HisMQ subfamily.</text>
</comment>
<keyword evidence="6" id="KW-0029">Amino-acid transport</keyword>
<dbReference type="NCBIfam" id="TIGR01726">
    <property type="entry name" value="HEQRo_perm_3TM"/>
    <property type="match status" value="1"/>
</dbReference>
<evidence type="ECO:0000259" key="10">
    <source>
        <dbReference type="PROSITE" id="PS50928"/>
    </source>
</evidence>
<dbReference type="PANTHER" id="PTHR30614:SF0">
    <property type="entry name" value="L-CYSTINE TRANSPORT SYSTEM PERMEASE PROTEIN TCYL"/>
    <property type="match status" value="1"/>
</dbReference>
<feature type="domain" description="ABC transmembrane type-1" evidence="10">
    <location>
        <begin position="30"/>
        <end position="218"/>
    </location>
</feature>
<comment type="subcellular location">
    <subcellularLocation>
        <location evidence="1">Cell inner membrane</location>
        <topology evidence="1">Multi-pass membrane protein</topology>
    </subcellularLocation>
    <subcellularLocation>
        <location evidence="9">Cell membrane</location>
        <topology evidence="9">Multi-pass membrane protein</topology>
    </subcellularLocation>
</comment>
<dbReference type="InterPro" id="IPR035906">
    <property type="entry name" value="MetI-like_sf"/>
</dbReference>
<accession>A0A316BJ86</accession>
<keyword evidence="7 9" id="KW-1133">Transmembrane helix</keyword>
<feature type="transmembrane region" description="Helical" evidence="9">
    <location>
        <begin position="29"/>
        <end position="54"/>
    </location>
</feature>
<protein>
    <submittedName>
        <fullName evidence="11">Polar amino acid transport system permease protein</fullName>
    </submittedName>
</protein>
<evidence type="ECO:0000256" key="2">
    <source>
        <dbReference type="ARBA" id="ARBA00010072"/>
    </source>
</evidence>
<dbReference type="PROSITE" id="PS50928">
    <property type="entry name" value="ABC_TM1"/>
    <property type="match status" value="1"/>
</dbReference>
<evidence type="ECO:0000256" key="3">
    <source>
        <dbReference type="ARBA" id="ARBA00022448"/>
    </source>
</evidence>
<feature type="transmembrane region" description="Helical" evidence="9">
    <location>
        <begin position="197"/>
        <end position="218"/>
    </location>
</feature>
<feature type="transmembrane region" description="Helical" evidence="9">
    <location>
        <begin position="143"/>
        <end position="165"/>
    </location>
</feature>
<sequence length="233" mass="25184">MIGLLSDFQSFLAVYPQKWPSWSYDITRAVVVTLKITAGAFALGLVIGLVVAIGRLSPRKSVRRMATVYVEITRGVPSLVILFLLYFGLVPLGIALDAVPAAILGLGISSGGYIAEIFRAGIEATHRGQREAGLTVGMSSFQIYRFIIIPQATRIALPPLVNMLITVLKDSSLASLISAPEIMLRAKDISSTDFLPLHIFLLVGVIYCLLALPLSLVARVMERKMFAGLGARL</sequence>
<organism evidence="11 12">
    <name type="scientific">Pseudaminobacter salicylatoxidans</name>
    <dbReference type="NCBI Taxonomy" id="93369"/>
    <lineage>
        <taxon>Bacteria</taxon>
        <taxon>Pseudomonadati</taxon>
        <taxon>Pseudomonadota</taxon>
        <taxon>Alphaproteobacteria</taxon>
        <taxon>Hyphomicrobiales</taxon>
        <taxon>Phyllobacteriaceae</taxon>
        <taxon>Pseudaminobacter</taxon>
    </lineage>
</organism>
<evidence type="ECO:0000313" key="11">
    <source>
        <dbReference type="EMBL" id="PWJ73004.1"/>
    </source>
</evidence>
<dbReference type="Pfam" id="PF00528">
    <property type="entry name" value="BPD_transp_1"/>
    <property type="match status" value="1"/>
</dbReference>
<dbReference type="GO" id="GO:0043190">
    <property type="term" value="C:ATP-binding cassette (ABC) transporter complex"/>
    <property type="evidence" value="ECO:0007669"/>
    <property type="project" value="InterPro"/>
</dbReference>
<dbReference type="STRING" id="1192868.GCA_000304395_00507"/>
<proteinExistence type="inferred from homology"/>
<keyword evidence="4" id="KW-1003">Cell membrane</keyword>
<dbReference type="InterPro" id="IPR043429">
    <property type="entry name" value="ArtM/GltK/GlnP/TcyL/YhdX-like"/>
</dbReference>
<keyword evidence="5 9" id="KW-0812">Transmembrane</keyword>
<evidence type="ECO:0000256" key="9">
    <source>
        <dbReference type="RuleBase" id="RU363032"/>
    </source>
</evidence>
<feature type="transmembrane region" description="Helical" evidence="9">
    <location>
        <begin position="102"/>
        <end position="122"/>
    </location>
</feature>
<evidence type="ECO:0000256" key="7">
    <source>
        <dbReference type="ARBA" id="ARBA00022989"/>
    </source>
</evidence>
<dbReference type="EMBL" id="QGGG01000029">
    <property type="protein sequence ID" value="PWJ73004.1"/>
    <property type="molecule type" value="Genomic_DNA"/>
</dbReference>
<name>A0A316BJ86_PSESE</name>
<dbReference type="GO" id="GO:0006865">
    <property type="term" value="P:amino acid transport"/>
    <property type="evidence" value="ECO:0007669"/>
    <property type="project" value="UniProtKB-KW"/>
</dbReference>
<evidence type="ECO:0000313" key="12">
    <source>
        <dbReference type="Proteomes" id="UP000245396"/>
    </source>
</evidence>
<comment type="caution">
    <text evidence="11">The sequence shown here is derived from an EMBL/GenBank/DDBJ whole genome shotgun (WGS) entry which is preliminary data.</text>
</comment>
<dbReference type="InterPro" id="IPR010065">
    <property type="entry name" value="AA_ABC_transptr_permease_3TM"/>
</dbReference>
<keyword evidence="3 9" id="KW-0813">Transport</keyword>
<keyword evidence="12" id="KW-1185">Reference proteome</keyword>
<evidence type="ECO:0000256" key="4">
    <source>
        <dbReference type="ARBA" id="ARBA00022475"/>
    </source>
</evidence>
<gene>
    <name evidence="11" type="ORF">C7441_1299</name>
</gene>
<evidence type="ECO:0000256" key="1">
    <source>
        <dbReference type="ARBA" id="ARBA00004429"/>
    </source>
</evidence>